<dbReference type="EMBL" id="CABIKM010000015">
    <property type="protein sequence ID" value="VUZ84674.1"/>
    <property type="molecule type" value="Genomic_DNA"/>
</dbReference>
<dbReference type="AlphaFoldDB" id="A0A564ZHA3"/>
<evidence type="ECO:0000313" key="1">
    <source>
        <dbReference type="EMBL" id="VUZ84674.1"/>
    </source>
</evidence>
<dbReference type="Pfam" id="PF13337">
    <property type="entry name" value="BrxL_ATPase"/>
    <property type="match status" value="1"/>
</dbReference>
<name>A0A564ZHA3_9BACT</name>
<evidence type="ECO:0000313" key="2">
    <source>
        <dbReference type="Proteomes" id="UP000334340"/>
    </source>
</evidence>
<accession>A0A564ZHA3</accession>
<proteinExistence type="predicted"/>
<sequence length="171" mass="19628">MLDCAGGDIDTDLERKQADATYRHLFEVLPAELQDAAFLDRIHAYLPGWEMPKIRPENYATGYGFLTDDMAEIFAELRRRNVQTHVSACVDMKGMTGRNQDAIKKTAAGLLKLLYPHRTPESMTRNEIAPLIDFSVEMRKRVIDQLAIMKPEEFRGVDFHSWEIVCPSVRR</sequence>
<dbReference type="InterPro" id="IPR014061">
    <property type="entry name" value="BrxL-like"/>
</dbReference>
<dbReference type="Proteomes" id="UP000334340">
    <property type="component" value="Unassembled WGS sequence"/>
</dbReference>
<reference evidence="1 2" key="1">
    <citation type="submission" date="2019-07" db="EMBL/GenBank/DDBJ databases">
        <authorList>
            <person name="Cremers G."/>
        </authorList>
    </citation>
    <scope>NUCLEOTIDE SEQUENCE [LARGE SCALE GENOMIC DNA]</scope>
</reference>
<protein>
    <submittedName>
        <fullName evidence="1">Uncharacterized protein</fullName>
    </submittedName>
</protein>
<gene>
    <name evidence="1" type="ORF">MELA_01048</name>
</gene>
<keyword evidence="2" id="KW-1185">Reference proteome</keyword>
<organism evidence="1 2">
    <name type="scientific">Candidatus Methylomirabilis lanthanidiphila</name>
    <dbReference type="NCBI Taxonomy" id="2211376"/>
    <lineage>
        <taxon>Bacteria</taxon>
        <taxon>Candidatus Methylomirabilota</taxon>
        <taxon>Candidatus Methylomirabilia</taxon>
        <taxon>Candidatus Methylomirabilales</taxon>
        <taxon>Candidatus Methylomirabilaceae</taxon>
        <taxon>Candidatus Methylomirabilis</taxon>
    </lineage>
</organism>